<dbReference type="PROSITE" id="PS50158">
    <property type="entry name" value="ZF_CCHC"/>
    <property type="match status" value="1"/>
</dbReference>
<dbReference type="GO" id="GO:0003676">
    <property type="term" value="F:nucleic acid binding"/>
    <property type="evidence" value="ECO:0007669"/>
    <property type="project" value="InterPro"/>
</dbReference>
<organism evidence="3 5">
    <name type="scientific">Arctia plantaginis</name>
    <name type="common">Wood tiger moth</name>
    <name type="synonym">Phalaena plantaginis</name>
    <dbReference type="NCBI Taxonomy" id="874455"/>
    <lineage>
        <taxon>Eukaryota</taxon>
        <taxon>Metazoa</taxon>
        <taxon>Ecdysozoa</taxon>
        <taxon>Arthropoda</taxon>
        <taxon>Hexapoda</taxon>
        <taxon>Insecta</taxon>
        <taxon>Pterygota</taxon>
        <taxon>Neoptera</taxon>
        <taxon>Endopterygota</taxon>
        <taxon>Lepidoptera</taxon>
        <taxon>Glossata</taxon>
        <taxon>Ditrysia</taxon>
        <taxon>Noctuoidea</taxon>
        <taxon>Erebidae</taxon>
        <taxon>Arctiinae</taxon>
        <taxon>Arctia</taxon>
    </lineage>
</organism>
<dbReference type="Proteomes" id="UP000494256">
    <property type="component" value="Unassembled WGS sequence"/>
</dbReference>
<dbReference type="Gene3D" id="4.10.60.10">
    <property type="entry name" value="Zinc finger, CCHC-type"/>
    <property type="match status" value="1"/>
</dbReference>
<keyword evidence="1" id="KW-0862">Zinc</keyword>
<evidence type="ECO:0000256" key="1">
    <source>
        <dbReference type="PROSITE-ProRule" id="PRU00047"/>
    </source>
</evidence>
<reference evidence="5 6" key="1">
    <citation type="submission" date="2020-04" db="EMBL/GenBank/DDBJ databases">
        <authorList>
            <person name="Wallbank WR R."/>
            <person name="Pardo Diaz C."/>
            <person name="Kozak K."/>
            <person name="Martin S."/>
            <person name="Jiggins C."/>
            <person name="Moest M."/>
            <person name="Warren A I."/>
            <person name="Byers J.R.P. K."/>
            <person name="Montejo-Kovacevich G."/>
            <person name="Yen C E."/>
        </authorList>
    </citation>
    <scope>NUCLEOTIDE SEQUENCE [LARGE SCALE GENOMIC DNA]</scope>
</reference>
<dbReference type="GO" id="GO:0008270">
    <property type="term" value="F:zinc ion binding"/>
    <property type="evidence" value="ECO:0007669"/>
    <property type="project" value="UniProtKB-KW"/>
</dbReference>
<gene>
    <name evidence="3" type="ORF">APLA_LOCUS5329</name>
    <name evidence="4" type="ORF">APLA_LOCUS8158</name>
</gene>
<comment type="caution">
    <text evidence="3">The sequence shown here is derived from an EMBL/GenBank/DDBJ whole genome shotgun (WGS) entry which is preliminary data.</text>
</comment>
<dbReference type="Proteomes" id="UP000494106">
    <property type="component" value="Unassembled WGS sequence"/>
</dbReference>
<evidence type="ECO:0000259" key="2">
    <source>
        <dbReference type="PROSITE" id="PS50158"/>
    </source>
</evidence>
<name>A0A8S0ZLW1_ARCPL</name>
<proteinExistence type="predicted"/>
<dbReference type="AlphaFoldDB" id="A0A8S0ZLW1"/>
<dbReference type="SUPFAM" id="SSF57756">
    <property type="entry name" value="Retrovirus zinc finger-like domains"/>
    <property type="match status" value="1"/>
</dbReference>
<sequence>MEVASPPYLTKGSTQTSKLFEVLKEVKDVKASVKKGSRVICYRCGERGHLQLSCPLKSSHMSRLTRIEDRLEELTKKCGEQRCVDGRRTFQDRGSEMHDSKKKDDVIEQCNEVVRFRKSTSTPYLEPKGFIVRRTKVTTLWPWEDEIGNEESTGGWRLPTSAHRVESSM</sequence>
<keyword evidence="1" id="KW-0479">Metal-binding</keyword>
<feature type="domain" description="CCHC-type" evidence="2">
    <location>
        <begin position="41"/>
        <end position="55"/>
    </location>
</feature>
<keyword evidence="1" id="KW-0863">Zinc-finger</keyword>
<evidence type="ECO:0000313" key="6">
    <source>
        <dbReference type="Proteomes" id="UP000494256"/>
    </source>
</evidence>
<dbReference type="InterPro" id="IPR001878">
    <property type="entry name" value="Znf_CCHC"/>
</dbReference>
<evidence type="ECO:0000313" key="5">
    <source>
        <dbReference type="Proteomes" id="UP000494106"/>
    </source>
</evidence>
<dbReference type="EMBL" id="CADEBC010000479">
    <property type="protein sequence ID" value="CAB3233573.1"/>
    <property type="molecule type" value="Genomic_DNA"/>
</dbReference>
<dbReference type="EMBL" id="CADEBD010000306">
    <property type="protein sequence ID" value="CAB3238356.1"/>
    <property type="molecule type" value="Genomic_DNA"/>
</dbReference>
<protein>
    <recommendedName>
        <fullName evidence="2">CCHC-type domain-containing protein</fullName>
    </recommendedName>
</protein>
<dbReference type="InterPro" id="IPR036875">
    <property type="entry name" value="Znf_CCHC_sf"/>
</dbReference>
<evidence type="ECO:0000313" key="3">
    <source>
        <dbReference type="EMBL" id="CAB3233573.1"/>
    </source>
</evidence>
<keyword evidence="5" id="KW-1185">Reference proteome</keyword>
<accession>A0A8S0ZLW1</accession>
<evidence type="ECO:0000313" key="4">
    <source>
        <dbReference type="EMBL" id="CAB3238356.1"/>
    </source>
</evidence>